<accession>A0ABP5RMJ4</accession>
<gene>
    <name evidence="5" type="ORF">GCM10010430_60530</name>
</gene>
<evidence type="ECO:0000313" key="5">
    <source>
        <dbReference type="EMBL" id="GAA2267232.1"/>
    </source>
</evidence>
<feature type="domain" description="Tyr recombinase" evidence="4">
    <location>
        <begin position="336"/>
        <end position="516"/>
    </location>
</feature>
<dbReference type="Gene3D" id="1.10.443.10">
    <property type="entry name" value="Intergrase catalytic core"/>
    <property type="match status" value="1"/>
</dbReference>
<dbReference type="InterPro" id="IPR050090">
    <property type="entry name" value="Tyrosine_recombinase_XerCD"/>
</dbReference>
<evidence type="ECO:0000313" key="6">
    <source>
        <dbReference type="Proteomes" id="UP001500305"/>
    </source>
</evidence>
<keyword evidence="1" id="KW-0238">DNA-binding</keyword>
<dbReference type="PROSITE" id="PS51898">
    <property type="entry name" value="TYR_RECOMBINASE"/>
    <property type="match status" value="1"/>
</dbReference>
<evidence type="ECO:0000256" key="2">
    <source>
        <dbReference type="ARBA" id="ARBA00023172"/>
    </source>
</evidence>
<dbReference type="PANTHER" id="PTHR30349">
    <property type="entry name" value="PHAGE INTEGRASE-RELATED"/>
    <property type="match status" value="1"/>
</dbReference>
<dbReference type="CDD" id="cd00397">
    <property type="entry name" value="DNA_BRE_C"/>
    <property type="match status" value="1"/>
</dbReference>
<name>A0ABP5RMJ4_9ACTN</name>
<evidence type="ECO:0000259" key="4">
    <source>
        <dbReference type="PROSITE" id="PS51898"/>
    </source>
</evidence>
<dbReference type="InterPro" id="IPR013762">
    <property type="entry name" value="Integrase-like_cat_sf"/>
</dbReference>
<reference evidence="6" key="1">
    <citation type="journal article" date="2019" name="Int. J. Syst. Evol. Microbiol.">
        <title>The Global Catalogue of Microorganisms (GCM) 10K type strain sequencing project: providing services to taxonomists for standard genome sequencing and annotation.</title>
        <authorList>
            <consortium name="The Broad Institute Genomics Platform"/>
            <consortium name="The Broad Institute Genome Sequencing Center for Infectious Disease"/>
            <person name="Wu L."/>
            <person name="Ma J."/>
        </authorList>
    </citation>
    <scope>NUCLEOTIDE SEQUENCE [LARGE SCALE GENOMIC DNA]</scope>
    <source>
        <strain evidence="6">JCM 7356</strain>
    </source>
</reference>
<evidence type="ECO:0000256" key="3">
    <source>
        <dbReference type="SAM" id="MobiDB-lite"/>
    </source>
</evidence>
<feature type="region of interest" description="Disordered" evidence="3">
    <location>
        <begin position="241"/>
        <end position="265"/>
    </location>
</feature>
<keyword evidence="2" id="KW-0233">DNA recombination</keyword>
<dbReference type="PANTHER" id="PTHR30349:SF81">
    <property type="entry name" value="TYROSINE RECOMBINASE XERC"/>
    <property type="match status" value="1"/>
</dbReference>
<sequence length="539" mass="59721">MSRRPTPPSRTTPAAAPTVRTLSLGAGVQSTCLLLLSALGELPKLDFAIFADTGWEPKKVYEHLDRVEREIAKPAGIPILRVSSGNIRSDALDPSHRFASMPLYVLNQDGSPGMTRRQCSVICTIIASSIMALAIMIKELQVDLRHALMEGRADVPRLGAVSPAQGSHPPFVVTDPLGTEIAPVTAFLRDLALSDTSPLTGRSYGYGLLRWFRLLWLLDVAWDKATEDEVAVLTGWLRTAPNPQRKRRSTKTPPPGSVNLRTGKPMLRAGYTPRTINHALSVVSSFYEFHAHQGDGPVVNPVPASAQRRRALSHRSPLEPKPVLGRARLRQKVPDRPPRSIPDALWDELFEKMGCERDRALLEFYVSSGARAEELLGVRIGDVDWAGQRFYVTSKGTRDREVIPASPAAFLRLASYLDQTGIPAADEPIWRARRGTDRPLSYWAMRRVIQRANSALGTNWTLHDLRHTAAWRMANGGKLTLPEVQAILRHANIQTTSRYLAVRVEEIFDKLAEHYSRPRVQPSYPTGYDPSDIAAVFGA</sequence>
<comment type="caution">
    <text evidence="5">The sequence shown here is derived from an EMBL/GenBank/DDBJ whole genome shotgun (WGS) entry which is preliminary data.</text>
</comment>
<organism evidence="5 6">
    <name type="scientific">Kitasatospora cystarginea</name>
    <dbReference type="NCBI Taxonomy" id="58350"/>
    <lineage>
        <taxon>Bacteria</taxon>
        <taxon>Bacillati</taxon>
        <taxon>Actinomycetota</taxon>
        <taxon>Actinomycetes</taxon>
        <taxon>Kitasatosporales</taxon>
        <taxon>Streptomycetaceae</taxon>
        <taxon>Kitasatospora</taxon>
    </lineage>
</organism>
<protein>
    <recommendedName>
        <fullName evidence="4">Tyr recombinase domain-containing protein</fullName>
    </recommendedName>
</protein>
<keyword evidence="6" id="KW-1185">Reference proteome</keyword>
<dbReference type="InterPro" id="IPR010998">
    <property type="entry name" value="Integrase_recombinase_N"/>
</dbReference>
<dbReference type="Gene3D" id="1.10.150.130">
    <property type="match status" value="1"/>
</dbReference>
<dbReference type="InterPro" id="IPR011010">
    <property type="entry name" value="DNA_brk_join_enz"/>
</dbReference>
<evidence type="ECO:0000256" key="1">
    <source>
        <dbReference type="ARBA" id="ARBA00023125"/>
    </source>
</evidence>
<proteinExistence type="predicted"/>
<dbReference type="InterPro" id="IPR002104">
    <property type="entry name" value="Integrase_catalytic"/>
</dbReference>
<dbReference type="Proteomes" id="UP001500305">
    <property type="component" value="Unassembled WGS sequence"/>
</dbReference>
<dbReference type="EMBL" id="BAAATR010000034">
    <property type="protein sequence ID" value="GAA2267232.1"/>
    <property type="molecule type" value="Genomic_DNA"/>
</dbReference>
<dbReference type="Pfam" id="PF00589">
    <property type="entry name" value="Phage_integrase"/>
    <property type="match status" value="1"/>
</dbReference>
<dbReference type="SUPFAM" id="SSF56349">
    <property type="entry name" value="DNA breaking-rejoining enzymes"/>
    <property type="match status" value="1"/>
</dbReference>